<evidence type="ECO:0000313" key="2">
    <source>
        <dbReference type="EMBL" id="EFC45066.1"/>
    </source>
</evidence>
<name>D2VDW1_NAEGR</name>
<dbReference type="InterPro" id="IPR001806">
    <property type="entry name" value="Small_GTPase"/>
</dbReference>
<dbReference type="STRING" id="5762.D2VDW1"/>
<dbReference type="InterPro" id="IPR027417">
    <property type="entry name" value="P-loop_NTPase"/>
</dbReference>
<evidence type="ECO:0000313" key="3">
    <source>
        <dbReference type="Proteomes" id="UP000006671"/>
    </source>
</evidence>
<evidence type="ECO:0000256" key="1">
    <source>
        <dbReference type="ARBA" id="ARBA00022741"/>
    </source>
</evidence>
<reference evidence="2 3" key="1">
    <citation type="journal article" date="2010" name="Cell">
        <title>The genome of Naegleria gruberi illuminates early eukaryotic versatility.</title>
        <authorList>
            <person name="Fritz-Laylin L.K."/>
            <person name="Prochnik S.E."/>
            <person name="Ginger M.L."/>
            <person name="Dacks J.B."/>
            <person name="Carpenter M.L."/>
            <person name="Field M.C."/>
            <person name="Kuo A."/>
            <person name="Paredez A."/>
            <person name="Chapman J."/>
            <person name="Pham J."/>
            <person name="Shu S."/>
            <person name="Neupane R."/>
            <person name="Cipriano M."/>
            <person name="Mancuso J."/>
            <person name="Tu H."/>
            <person name="Salamov A."/>
            <person name="Lindquist E."/>
            <person name="Shapiro H."/>
            <person name="Lucas S."/>
            <person name="Grigoriev I.V."/>
            <person name="Cande W.Z."/>
            <person name="Fulton C."/>
            <person name="Rokhsar D.S."/>
            <person name="Dawson S.C."/>
        </authorList>
    </citation>
    <scope>NUCLEOTIDE SEQUENCE [LARGE SCALE GENOMIC DNA]</scope>
    <source>
        <strain evidence="2 3">NEG-M</strain>
    </source>
</reference>
<dbReference type="GO" id="GO:0005525">
    <property type="term" value="F:GTP binding"/>
    <property type="evidence" value="ECO:0007669"/>
    <property type="project" value="InterPro"/>
</dbReference>
<gene>
    <name evidence="2" type="ORF">NAEGRDRAFT_67061</name>
</gene>
<protein>
    <submittedName>
        <fullName evidence="2">Predicted protein</fullName>
    </submittedName>
</protein>
<dbReference type="Proteomes" id="UP000006671">
    <property type="component" value="Unassembled WGS sequence"/>
</dbReference>
<dbReference type="PROSITE" id="PS51419">
    <property type="entry name" value="RAB"/>
    <property type="match status" value="1"/>
</dbReference>
<dbReference type="InParanoid" id="D2VDW1"/>
<dbReference type="SUPFAM" id="SSF52540">
    <property type="entry name" value="P-loop containing nucleoside triphosphate hydrolases"/>
    <property type="match status" value="1"/>
</dbReference>
<dbReference type="VEuPathDB" id="AmoebaDB:NAEGRDRAFT_67061"/>
<dbReference type="Pfam" id="PF00071">
    <property type="entry name" value="Ras"/>
    <property type="match status" value="1"/>
</dbReference>
<dbReference type="AlphaFoldDB" id="D2VDW1"/>
<accession>D2VDW1</accession>
<dbReference type="Gene3D" id="3.40.50.300">
    <property type="entry name" value="P-loop containing nucleotide triphosphate hydrolases"/>
    <property type="match status" value="1"/>
</dbReference>
<dbReference type="SMART" id="SM00175">
    <property type="entry name" value="RAB"/>
    <property type="match status" value="1"/>
</dbReference>
<dbReference type="GO" id="GO:0003924">
    <property type="term" value="F:GTPase activity"/>
    <property type="evidence" value="ECO:0007669"/>
    <property type="project" value="InterPro"/>
</dbReference>
<dbReference type="GeneID" id="8850280"/>
<dbReference type="KEGG" id="ngr:NAEGRDRAFT_67061"/>
<proteinExistence type="predicted"/>
<dbReference type="EMBL" id="GG738865">
    <property type="protein sequence ID" value="EFC45066.1"/>
    <property type="molecule type" value="Genomic_DNA"/>
</dbReference>
<keyword evidence="1" id="KW-0547">Nucleotide-binding</keyword>
<keyword evidence="3" id="KW-1185">Reference proteome</keyword>
<dbReference type="PANTHER" id="PTHR47978">
    <property type="match status" value="1"/>
</dbReference>
<dbReference type="RefSeq" id="XP_002677810.1">
    <property type="nucleotide sequence ID" value="XM_002677764.1"/>
</dbReference>
<dbReference type="PRINTS" id="PR00449">
    <property type="entry name" value="RASTRNSFRMNG"/>
</dbReference>
<sequence>MKLVEYYFDILSKKIEQPKDEPKKESPNSLFNLFSYFSSRLLSSSTSSVSTSNNLEFNKKIFKCIMTGDHHVGKTSFVKSSLDSLSIGDYTPGVVSSAHTFKIYKLWDGILRDLQLWDQPAYFYTSLYKRNANTALIMFDLNRLESLDRAENDINDIKGTEKVESILIGNKTDLVPDYERIIQRKRAQLIAFKSNGSLYLEINCVDVKHAHNILLFVAVMMYLRNGDGSNEKGIKDF</sequence>
<organism evidence="3">
    <name type="scientific">Naegleria gruberi</name>
    <name type="common">Amoeba</name>
    <dbReference type="NCBI Taxonomy" id="5762"/>
    <lineage>
        <taxon>Eukaryota</taxon>
        <taxon>Discoba</taxon>
        <taxon>Heterolobosea</taxon>
        <taxon>Tetramitia</taxon>
        <taxon>Eutetramitia</taxon>
        <taxon>Vahlkampfiidae</taxon>
        <taxon>Naegleria</taxon>
    </lineage>
</organism>